<feature type="compositionally biased region" description="Basic residues" evidence="5">
    <location>
        <begin position="396"/>
        <end position="414"/>
    </location>
</feature>
<gene>
    <name evidence="7" type="ORF">GE061_010877</name>
</gene>
<name>A0A8S9XVS7_APOLU</name>
<dbReference type="InterPro" id="IPR002893">
    <property type="entry name" value="Znf_MYND"/>
</dbReference>
<evidence type="ECO:0000256" key="3">
    <source>
        <dbReference type="ARBA" id="ARBA00022771"/>
    </source>
</evidence>
<accession>A0A8S9XVS7</accession>
<dbReference type="InterPro" id="IPR036770">
    <property type="entry name" value="Ankyrin_rpt-contain_sf"/>
</dbReference>
<dbReference type="Proteomes" id="UP000466442">
    <property type="component" value="Unassembled WGS sequence"/>
</dbReference>
<feature type="region of interest" description="Disordered" evidence="5">
    <location>
        <begin position="849"/>
        <end position="922"/>
    </location>
</feature>
<evidence type="ECO:0000313" key="8">
    <source>
        <dbReference type="Proteomes" id="UP000466442"/>
    </source>
</evidence>
<keyword evidence="3" id="KW-0863">Zinc-finger</keyword>
<dbReference type="Pfam" id="PF02493">
    <property type="entry name" value="MORN"/>
    <property type="match status" value="3"/>
</dbReference>
<reference evidence="7" key="1">
    <citation type="journal article" date="2021" name="Mol. Ecol. Resour.">
        <title>Apolygus lucorum genome provides insights into omnivorousness and mesophyll feeding.</title>
        <authorList>
            <person name="Liu Y."/>
            <person name="Liu H."/>
            <person name="Wang H."/>
            <person name="Huang T."/>
            <person name="Liu B."/>
            <person name="Yang B."/>
            <person name="Yin L."/>
            <person name="Li B."/>
            <person name="Zhang Y."/>
            <person name="Zhang S."/>
            <person name="Jiang F."/>
            <person name="Zhang X."/>
            <person name="Ren Y."/>
            <person name="Wang B."/>
            <person name="Wang S."/>
            <person name="Lu Y."/>
            <person name="Wu K."/>
            <person name="Fan W."/>
            <person name="Wang G."/>
        </authorList>
    </citation>
    <scope>NUCLEOTIDE SEQUENCE</scope>
    <source>
        <strain evidence="7">12Hb</strain>
    </source>
</reference>
<dbReference type="InterPro" id="IPR003409">
    <property type="entry name" value="MORN"/>
</dbReference>
<evidence type="ECO:0000256" key="4">
    <source>
        <dbReference type="ARBA" id="ARBA00022833"/>
    </source>
</evidence>
<dbReference type="SMART" id="SM00248">
    <property type="entry name" value="ANK"/>
    <property type="match status" value="4"/>
</dbReference>
<evidence type="ECO:0000256" key="2">
    <source>
        <dbReference type="ARBA" id="ARBA00022737"/>
    </source>
</evidence>
<dbReference type="SUPFAM" id="SSF48403">
    <property type="entry name" value="Ankyrin repeat"/>
    <property type="match status" value="1"/>
</dbReference>
<comment type="caution">
    <text evidence="7">The sequence shown here is derived from an EMBL/GenBank/DDBJ whole genome shotgun (WGS) entry which is preliminary data.</text>
</comment>
<feature type="region of interest" description="Disordered" evidence="5">
    <location>
        <begin position="648"/>
        <end position="692"/>
    </location>
</feature>
<evidence type="ECO:0000256" key="5">
    <source>
        <dbReference type="SAM" id="MobiDB-lite"/>
    </source>
</evidence>
<feature type="compositionally biased region" description="Low complexity" evidence="5">
    <location>
        <begin position="352"/>
        <end position="366"/>
    </location>
</feature>
<feature type="region of interest" description="Disordered" evidence="5">
    <location>
        <begin position="344"/>
        <end position="375"/>
    </location>
</feature>
<evidence type="ECO:0000256" key="1">
    <source>
        <dbReference type="ARBA" id="ARBA00022723"/>
    </source>
</evidence>
<dbReference type="Pfam" id="PF01753">
    <property type="entry name" value="zf-MYND"/>
    <property type="match status" value="1"/>
</dbReference>
<feature type="compositionally biased region" description="Basic and acidic residues" evidence="5">
    <location>
        <begin position="652"/>
        <end position="667"/>
    </location>
</feature>
<dbReference type="Gene3D" id="1.25.40.20">
    <property type="entry name" value="Ankyrin repeat-containing domain"/>
    <property type="match status" value="1"/>
</dbReference>
<sequence>MTVTEDNEAKSGEYDGDLDENLMRRGHGKEIYRRNPGNEYYDGNFKNDAYHGLGYYKKDSIFHDKWTYEGSFFSNAKEGYGLLSLPDNVYFEGLYENDRPFGPGVLTRSNGEQDVGFWQSSSIVRLIEPIPSEVQELFSSPTNKAFMTKFRNLVEVAPPNTVSLQVAKDTNLPEELAPKLYSIYCKDPRNFLFNYEQFEQEHFGDLRKMEDLLPELSENDFSTTSTAAEIAEEFHLKHGQNDEKALIDWSQGWARKTSTHVNYEVTESNIAAAQDHHALLYLLFLYGADMNIENDEGFTALNHTITRYLAILHTVEDWSKVFLPPSAAKSDPVKARIWKKCSEETVTTKGGSSQKTKSVKSAKSSSGVRTSDAHKQREQDSYLYMFNMSPSEKIGQPRRKKAPSKSVAHRRAKFDRKTESEMQTPEAEALRKQKLEKEGWLTPLHILCLAKPHPTFPKIMDILLEYGADPNAKAAVDFSPKTKEFVLQGHLETNFPEIMGLTPLQALLLRADANHVRGKEVLKELLLKLHDITAKDPTYIGHSFLSMAVIRMNLAFIFTLLHIFGDDPNETLHPHWGNVATAYLHYLGKVKEPEAIITLIELEQAGLNPLRIVKTWEATEEENVINVALKIENSTVLRKTEYGKASILSRKRGTDDPNGPEKADNRKSSAYQKSENKSERSRGSKVSSNRGANRKIDKETLKKITLLQDLGRDKVDKYIRGLVVRRLITYLRKKTIEGSMINENDAPVQLAINWFYPAKDSIAEEFIHILTHNILAGLTFISSQEAEQIFSIIPWDPKPPPFSPTKHATVHKDSLKPTDKVLLNQLKETIRRQLIDGVSIDHLNLARKKQREKSVGSLKRGRNSQASSTSMKSKKGIPGAPDHQGIISEHQSKVQLSTKPQKTENHGVGVMDNSAENQPTNESAEQNEFLAQEMIKERRAEFMQKLQPLFIMCSPQVRWAKNYGTKHMRMPKRENFRTDLYPEVDKNPALYRVCYKCVKRDINLQLCPICKLIWYCSSKCNNRDIMNHNSNHRCKADFYGKGNMWRHYKFDENGNIYRIPRDGQEDWENEDMANDPLVKKYGKKIIVSDENIRKKKDPGVLTGRDLSPGGTDKFGNIVTDQYGNAARDKYGNVVRDKYGNAVDEYGNVITGKRNMGKGIRGSKHAKRIGDLGGNDKFPGGKYSNEASKLEAERARLRLQEKKALHLREAKMMRELRKKIPHGVMGDFMRWGFNAMQSLRDKSWYKKQKEKEFRDQDDGVVDPSLSDEYFQLVHQLKVLQGLAALLGSKFDFNSLFPWVVLRNGELYYKSHPTSFVLENYSLN</sequence>
<dbReference type="PANTHER" id="PTHR15897:SF2">
    <property type="entry name" value="ANKYRIN REPEAT AND MYND DOMAIN-CONTAINING PROTEIN 1"/>
    <property type="match status" value="1"/>
</dbReference>
<dbReference type="SUPFAM" id="SSF144232">
    <property type="entry name" value="HIT/MYND zinc finger-like"/>
    <property type="match status" value="1"/>
</dbReference>
<proteinExistence type="predicted"/>
<evidence type="ECO:0000313" key="7">
    <source>
        <dbReference type="EMBL" id="KAF6213162.1"/>
    </source>
</evidence>
<organism evidence="7 8">
    <name type="scientific">Apolygus lucorum</name>
    <name type="common">Small green plant bug</name>
    <name type="synonym">Lygocoris lucorum</name>
    <dbReference type="NCBI Taxonomy" id="248454"/>
    <lineage>
        <taxon>Eukaryota</taxon>
        <taxon>Metazoa</taxon>
        <taxon>Ecdysozoa</taxon>
        <taxon>Arthropoda</taxon>
        <taxon>Hexapoda</taxon>
        <taxon>Insecta</taxon>
        <taxon>Pterygota</taxon>
        <taxon>Neoptera</taxon>
        <taxon>Paraneoptera</taxon>
        <taxon>Hemiptera</taxon>
        <taxon>Heteroptera</taxon>
        <taxon>Panheteroptera</taxon>
        <taxon>Cimicomorpha</taxon>
        <taxon>Miridae</taxon>
        <taxon>Mirini</taxon>
        <taxon>Apolygus</taxon>
    </lineage>
</organism>
<dbReference type="EMBL" id="WIXP02000003">
    <property type="protein sequence ID" value="KAF6213162.1"/>
    <property type="molecule type" value="Genomic_DNA"/>
</dbReference>
<feature type="domain" description="MYND-type" evidence="6">
    <location>
        <begin position="994"/>
        <end position="1030"/>
    </location>
</feature>
<dbReference type="GO" id="GO:0008270">
    <property type="term" value="F:zinc ion binding"/>
    <property type="evidence" value="ECO:0007669"/>
    <property type="project" value="UniProtKB-KW"/>
</dbReference>
<dbReference type="OrthoDB" id="444338at2759"/>
<dbReference type="SUPFAM" id="SSF82185">
    <property type="entry name" value="Histone H3 K4-specific methyltransferase SET7/9 N-terminal domain"/>
    <property type="match status" value="1"/>
</dbReference>
<keyword evidence="1" id="KW-0479">Metal-binding</keyword>
<protein>
    <recommendedName>
        <fullName evidence="6">MYND-type domain-containing protein</fullName>
    </recommendedName>
</protein>
<dbReference type="InterPro" id="IPR002110">
    <property type="entry name" value="Ankyrin_rpt"/>
</dbReference>
<feature type="region of interest" description="Disordered" evidence="5">
    <location>
        <begin position="1157"/>
        <end position="1182"/>
    </location>
</feature>
<dbReference type="InterPro" id="IPR053064">
    <property type="entry name" value="Ankyrin-MYND_domain-protein"/>
</dbReference>
<dbReference type="PANTHER" id="PTHR15897">
    <property type="entry name" value="ANKYRIN REPEAT AND MYND DOMAIN PROTEIN 1"/>
    <property type="match status" value="1"/>
</dbReference>
<keyword evidence="4" id="KW-0862">Zinc</keyword>
<feature type="region of interest" description="Disordered" evidence="5">
    <location>
        <begin position="1"/>
        <end position="20"/>
    </location>
</feature>
<evidence type="ECO:0000259" key="6">
    <source>
        <dbReference type="Pfam" id="PF01753"/>
    </source>
</evidence>
<feature type="region of interest" description="Disordered" evidence="5">
    <location>
        <begin position="392"/>
        <end position="426"/>
    </location>
</feature>
<keyword evidence="8" id="KW-1185">Reference proteome</keyword>
<keyword evidence="2" id="KW-0677">Repeat</keyword>